<comment type="caution">
    <text evidence="4">The sequence shown here is derived from an EMBL/GenBank/DDBJ whole genome shotgun (WGS) entry which is preliminary data.</text>
</comment>
<sequence length="113" mass="12507">MEFPDHEALSTYRDWCLEHDRDFSLNSLTDARSESTLDSQSLTSSQREILSLAIEHGYFGIPRGISMVELAAECGVSDQAASERLRRGLSNLLGNGIFETLWAAPSEDALEAE</sequence>
<accession>M0LXI8</accession>
<evidence type="ECO:0000256" key="1">
    <source>
        <dbReference type="ARBA" id="ARBA00023015"/>
    </source>
</evidence>
<evidence type="ECO:0000256" key="2">
    <source>
        <dbReference type="ARBA" id="ARBA00023163"/>
    </source>
</evidence>
<feature type="domain" description="HTH bat-type" evidence="3">
    <location>
        <begin position="42"/>
        <end position="93"/>
    </location>
</feature>
<keyword evidence="1" id="KW-0805">Transcription regulation</keyword>
<dbReference type="Gene3D" id="1.10.10.10">
    <property type="entry name" value="Winged helix-like DNA-binding domain superfamily/Winged helix DNA-binding domain"/>
    <property type="match status" value="1"/>
</dbReference>
<evidence type="ECO:0000313" key="4">
    <source>
        <dbReference type="EMBL" id="EMA36820.1"/>
    </source>
</evidence>
<proteinExistence type="predicted"/>
<gene>
    <name evidence="4" type="ORF">C447_13684</name>
</gene>
<evidence type="ECO:0000313" key="5">
    <source>
        <dbReference type="Proteomes" id="UP000011566"/>
    </source>
</evidence>
<dbReference type="PANTHER" id="PTHR34236:SF1">
    <property type="entry name" value="DIMETHYL SULFOXIDE REDUCTASE TRANSCRIPTIONAL ACTIVATOR"/>
    <property type="match status" value="1"/>
</dbReference>
<name>M0LXI8_9EURY</name>
<dbReference type="eggNOG" id="arCOG02280">
    <property type="taxonomic scope" value="Archaea"/>
</dbReference>
<protein>
    <submittedName>
        <fullName evidence="4">Bacterio-opsin activator HTH domain protein</fullName>
    </submittedName>
</protein>
<dbReference type="AlphaFoldDB" id="M0LXI8"/>
<keyword evidence="5" id="KW-1185">Reference proteome</keyword>
<dbReference type="InterPro" id="IPR007050">
    <property type="entry name" value="HTH_bacterioopsin"/>
</dbReference>
<dbReference type="RefSeq" id="WP_007694832.1">
    <property type="nucleotide sequence ID" value="NZ_AOMB01000038.1"/>
</dbReference>
<dbReference type="EMBL" id="AOMB01000038">
    <property type="protein sequence ID" value="EMA36820.1"/>
    <property type="molecule type" value="Genomic_DNA"/>
</dbReference>
<reference evidence="4 5" key="1">
    <citation type="journal article" date="2014" name="PLoS Genet.">
        <title>Phylogenetically driven sequencing of extremely halophilic archaea reveals strategies for static and dynamic osmo-response.</title>
        <authorList>
            <person name="Becker E.A."/>
            <person name="Seitzer P.M."/>
            <person name="Tritt A."/>
            <person name="Larsen D."/>
            <person name="Krusor M."/>
            <person name="Yao A.I."/>
            <person name="Wu D."/>
            <person name="Madern D."/>
            <person name="Eisen J.A."/>
            <person name="Darling A.E."/>
            <person name="Facciotti M.T."/>
        </authorList>
    </citation>
    <scope>NUCLEOTIDE SEQUENCE [LARGE SCALE GENOMIC DNA]</scope>
    <source>
        <strain evidence="4 5">100A6</strain>
    </source>
</reference>
<keyword evidence="2" id="KW-0804">Transcription</keyword>
<dbReference type="PATRIC" id="fig|1132509.6.peg.3190"/>
<dbReference type="Pfam" id="PF04967">
    <property type="entry name" value="HTH_10"/>
    <property type="match status" value="1"/>
</dbReference>
<evidence type="ECO:0000259" key="3">
    <source>
        <dbReference type="Pfam" id="PF04967"/>
    </source>
</evidence>
<dbReference type="InterPro" id="IPR036388">
    <property type="entry name" value="WH-like_DNA-bd_sf"/>
</dbReference>
<dbReference type="Proteomes" id="UP000011566">
    <property type="component" value="Unassembled WGS sequence"/>
</dbReference>
<dbReference type="PANTHER" id="PTHR34236">
    <property type="entry name" value="DIMETHYL SULFOXIDE REDUCTASE TRANSCRIPTIONAL ACTIVATOR"/>
    <property type="match status" value="1"/>
</dbReference>
<organism evidence="4 5">
    <name type="scientific">Halococcus hamelinensis 100A6</name>
    <dbReference type="NCBI Taxonomy" id="1132509"/>
    <lineage>
        <taxon>Archaea</taxon>
        <taxon>Methanobacteriati</taxon>
        <taxon>Methanobacteriota</taxon>
        <taxon>Stenosarchaea group</taxon>
        <taxon>Halobacteria</taxon>
        <taxon>Halobacteriales</taxon>
        <taxon>Halococcaceae</taxon>
        <taxon>Halococcus</taxon>
    </lineage>
</organism>